<name>A0A3P8LIL2_9BACT</name>
<evidence type="ECO:0000313" key="1">
    <source>
        <dbReference type="EMBL" id="UUD34805.1"/>
    </source>
</evidence>
<evidence type="ECO:0000313" key="4">
    <source>
        <dbReference type="Proteomes" id="UP001058569"/>
    </source>
</evidence>
<dbReference type="RefSeq" id="WP_164535723.1">
    <property type="nucleotide sequence ID" value="NZ_CP101806.1"/>
</dbReference>
<dbReference type="EMBL" id="CP101806">
    <property type="protein sequence ID" value="UUD34805.1"/>
    <property type="molecule type" value="Genomic_DNA"/>
</dbReference>
<reference evidence="1" key="2">
    <citation type="submission" date="2022-07" db="EMBL/GenBank/DDBJ databases">
        <title>Complete genome of Mycoplasma caviae type strain G122.</title>
        <authorList>
            <person name="Spergser J."/>
        </authorList>
    </citation>
    <scope>NUCLEOTIDE SEQUENCE</scope>
    <source>
        <strain evidence="1">G122</strain>
    </source>
</reference>
<dbReference type="Proteomes" id="UP000280036">
    <property type="component" value="Unassembled WGS sequence"/>
</dbReference>
<dbReference type="AlphaFoldDB" id="A0A3P8LIL2"/>
<gene>
    <name evidence="2" type="ORF">NCTC10126_00862</name>
    <name evidence="1" type="ORF">NPA07_03210</name>
</gene>
<dbReference type="EMBL" id="UZVY01000001">
    <property type="protein sequence ID" value="VDR42342.1"/>
    <property type="molecule type" value="Genomic_DNA"/>
</dbReference>
<proteinExistence type="predicted"/>
<accession>A0A3P8LIL2</accession>
<keyword evidence="4" id="KW-1185">Reference proteome</keyword>
<dbReference type="Proteomes" id="UP001058569">
    <property type="component" value="Chromosome"/>
</dbReference>
<reference evidence="2 3" key="1">
    <citation type="submission" date="2018-12" db="EMBL/GenBank/DDBJ databases">
        <authorList>
            <consortium name="Pathogen Informatics"/>
        </authorList>
    </citation>
    <scope>NUCLEOTIDE SEQUENCE [LARGE SCALE GENOMIC DNA]</scope>
    <source>
        <strain evidence="2 3">NCTC10126</strain>
    </source>
</reference>
<sequence>MASLTIEQFITLCDFDGNIYIQKSGDDYIKALSKVFLLKNKNDSHEVNP</sequence>
<evidence type="ECO:0000313" key="3">
    <source>
        <dbReference type="Proteomes" id="UP000280036"/>
    </source>
</evidence>
<evidence type="ECO:0000313" key="2">
    <source>
        <dbReference type="EMBL" id="VDR42342.1"/>
    </source>
</evidence>
<organism evidence="2 3">
    <name type="scientific">Mycoplasmopsis caviae</name>
    <dbReference type="NCBI Taxonomy" id="55603"/>
    <lineage>
        <taxon>Bacteria</taxon>
        <taxon>Bacillati</taxon>
        <taxon>Mycoplasmatota</taxon>
        <taxon>Mycoplasmoidales</taxon>
        <taxon>Metamycoplasmataceae</taxon>
        <taxon>Mycoplasmopsis</taxon>
    </lineage>
</organism>
<protein>
    <submittedName>
        <fullName evidence="2">Uncharacterized protein</fullName>
    </submittedName>
</protein>